<evidence type="ECO:0000313" key="3">
    <source>
        <dbReference type="Proteomes" id="UP000487882"/>
    </source>
</evidence>
<dbReference type="InterPro" id="IPR028939">
    <property type="entry name" value="P5C_Rdtase_cat_N"/>
</dbReference>
<evidence type="ECO:0000313" key="2">
    <source>
        <dbReference type="EMBL" id="MUH58958.1"/>
    </source>
</evidence>
<reference evidence="2 3" key="1">
    <citation type="submission" date="2019-09" db="EMBL/GenBank/DDBJ databases">
        <title>Bifidobacterium canis sp. nov., isolated from the digestive tract of German Shepherd dog puppy.</title>
        <authorList>
            <person name="Bunesova V."/>
        </authorList>
    </citation>
    <scope>NUCLEOTIDE SEQUENCE [LARGE SCALE GENOMIC DNA]</scope>
    <source>
        <strain evidence="2 3">GSD1FS</strain>
    </source>
</reference>
<feature type="domain" description="Pyrroline-5-carboxylate reductase catalytic N-terminal" evidence="1">
    <location>
        <begin position="2"/>
        <end position="48"/>
    </location>
</feature>
<dbReference type="Pfam" id="PF03807">
    <property type="entry name" value="F420_oxidored"/>
    <property type="match status" value="1"/>
</dbReference>
<accession>A0A7K1J2T7</accession>
<dbReference type="InterPro" id="IPR036291">
    <property type="entry name" value="NAD(P)-bd_dom_sf"/>
</dbReference>
<evidence type="ECO:0000259" key="1">
    <source>
        <dbReference type="Pfam" id="PF03807"/>
    </source>
</evidence>
<name>A0A7K1J2T7_9BIFI</name>
<dbReference type="EMBL" id="WNLP01000001">
    <property type="protein sequence ID" value="MUH58958.1"/>
    <property type="molecule type" value="Genomic_DNA"/>
</dbReference>
<keyword evidence="3" id="KW-1185">Reference proteome</keyword>
<dbReference type="Gene3D" id="3.40.50.720">
    <property type="entry name" value="NAD(P)-binding Rossmann-like Domain"/>
    <property type="match status" value="1"/>
</dbReference>
<sequence length="57" mass="5996">MKIGFIGYGNMAQAIAQGLVRKQAVAGTDIYACAAHFDKLSRNIEAIGGMPCAAPKR</sequence>
<dbReference type="SUPFAM" id="SSF51735">
    <property type="entry name" value="NAD(P)-binding Rossmann-fold domains"/>
    <property type="match status" value="1"/>
</dbReference>
<dbReference type="Proteomes" id="UP000487882">
    <property type="component" value="Unassembled WGS sequence"/>
</dbReference>
<dbReference type="AlphaFoldDB" id="A0A7K1J2T7"/>
<gene>
    <name evidence="2" type="ORF">GSD1FS_0256</name>
</gene>
<protein>
    <submittedName>
        <fullName evidence="2">Pyrroline-5-carboxylate reductase</fullName>
    </submittedName>
</protein>
<proteinExistence type="predicted"/>
<organism evidence="2 3">
    <name type="scientific">Bifidobacterium canis</name>
    <dbReference type="NCBI Taxonomy" id="2610880"/>
    <lineage>
        <taxon>Bacteria</taxon>
        <taxon>Bacillati</taxon>
        <taxon>Actinomycetota</taxon>
        <taxon>Actinomycetes</taxon>
        <taxon>Bifidobacteriales</taxon>
        <taxon>Bifidobacteriaceae</taxon>
        <taxon>Bifidobacterium</taxon>
    </lineage>
</organism>
<comment type="caution">
    <text evidence="2">The sequence shown here is derived from an EMBL/GenBank/DDBJ whole genome shotgun (WGS) entry which is preliminary data.</text>
</comment>